<dbReference type="EMBL" id="MN586033">
    <property type="protein sequence ID" value="QGJ94171.1"/>
    <property type="molecule type" value="Genomic_DNA"/>
</dbReference>
<dbReference type="Proteomes" id="UP000427166">
    <property type="component" value="Segment"/>
</dbReference>
<dbReference type="InterPro" id="IPR001091">
    <property type="entry name" value="RM_Methyltransferase"/>
</dbReference>
<dbReference type="InterPro" id="IPR029063">
    <property type="entry name" value="SAM-dependent_MTases_sf"/>
</dbReference>
<feature type="region of interest" description="Disordered" evidence="4">
    <location>
        <begin position="211"/>
        <end position="282"/>
    </location>
</feature>
<dbReference type="KEGG" id="vg:80018892"/>
<evidence type="ECO:0000256" key="2">
    <source>
        <dbReference type="ARBA" id="ARBA00022603"/>
    </source>
</evidence>
<keyword evidence="3" id="KW-0808">Transferase</keyword>
<evidence type="ECO:0000313" key="7">
    <source>
        <dbReference type="Proteomes" id="UP000427166"/>
    </source>
</evidence>
<dbReference type="Gene3D" id="3.40.50.150">
    <property type="entry name" value="Vaccinia Virus protein VP39"/>
    <property type="match status" value="1"/>
</dbReference>
<name>A0A649VPJ1_9CAUD</name>
<accession>A0A649VPJ1</accession>
<organism evidence="6 7">
    <name type="scientific">Corynebacterium phage EmiRose</name>
    <dbReference type="NCBI Taxonomy" id="2565372"/>
    <lineage>
        <taxon>Viruses</taxon>
        <taxon>Duplodnaviria</taxon>
        <taxon>Heunggongvirae</taxon>
        <taxon>Uroviricota</taxon>
        <taxon>Caudoviricetes</taxon>
        <taxon>Emirosevirus</taxon>
        <taxon>Emirosevirus emirose</taxon>
    </lineage>
</organism>
<comment type="similarity">
    <text evidence="1">Belongs to the N(4)/N(6)-methyltransferase family.</text>
</comment>
<sequence length="400" mass="43053">MPNPSFSSYPSFPTDTTPLVINAKCLDYLRTLPDNSIDSIVTDPPYGLNNLKPGKVVEAISQWINGDLEFVPDTKGFMNAEWDKFVPPPAAFKECLRVLKPGGYIVCFAGTRTLDLMGLSLRIAGFEVRDLFGWLNGNGWPKGINISKAIESKYPDEAEKWSGWNTTLKPALEPALICRKPIEGTVSNNVLKYGTGGMNIDATRVPSDEVTGWGGNGHKPDGASSFLSRTGAESRDARPVQGRWPANIALDDDAAAAVDEQSGESISRPHPGGDKKTKRGSLVGGAMYSAPSGHNDSGGASRFFHVFSYVAKAPKSERPVIVRDDGTKLQHSTVKPVTLMQHLVALITPPGGLVLDPFAGTGSTLEAAYSLGMRSIGIEQDSEYCQLIDLRLARAMSNLT</sequence>
<dbReference type="RefSeq" id="YP_010754306.1">
    <property type="nucleotide sequence ID" value="NC_073458.1"/>
</dbReference>
<reference evidence="6 7" key="1">
    <citation type="submission" date="2019-10" db="EMBL/GenBank/DDBJ databases">
        <authorList>
            <person name="Davis E.R."/>
            <person name="Mohamed A."/>
            <person name="Ilzat A."/>
            <person name="Sivanathan V."/>
            <person name="Garlena R.A."/>
            <person name="Russell D.A."/>
            <person name="Pope W.H."/>
            <person name="Jacobs-Sera D."/>
            <person name="Hatfull G.F."/>
        </authorList>
    </citation>
    <scope>NUCLEOTIDE SEQUENCE [LARGE SCALE GENOMIC DNA]</scope>
</reference>
<dbReference type="GeneID" id="80018892"/>
<dbReference type="GO" id="GO:0032259">
    <property type="term" value="P:methylation"/>
    <property type="evidence" value="ECO:0007669"/>
    <property type="project" value="UniProtKB-KW"/>
</dbReference>
<evidence type="ECO:0000313" key="6">
    <source>
        <dbReference type="EMBL" id="QGJ94171.1"/>
    </source>
</evidence>
<dbReference type="GO" id="GO:0003677">
    <property type="term" value="F:DNA binding"/>
    <property type="evidence" value="ECO:0007669"/>
    <property type="project" value="InterPro"/>
</dbReference>
<dbReference type="GO" id="GO:0008170">
    <property type="term" value="F:N-methyltransferase activity"/>
    <property type="evidence" value="ECO:0007669"/>
    <property type="project" value="InterPro"/>
</dbReference>
<dbReference type="PANTHER" id="PTHR13370:SF3">
    <property type="entry name" value="TRNA (GUANINE(10)-N2)-METHYLTRANSFERASE HOMOLOG"/>
    <property type="match status" value="1"/>
</dbReference>
<dbReference type="PROSITE" id="PS00092">
    <property type="entry name" value="N6_MTASE"/>
    <property type="match status" value="1"/>
</dbReference>
<protein>
    <recommendedName>
        <fullName evidence="5">DNA methylase N-4/N-6 domain-containing protein</fullName>
    </recommendedName>
</protein>
<dbReference type="PANTHER" id="PTHR13370">
    <property type="entry name" value="RNA METHYLASE-RELATED"/>
    <property type="match status" value="1"/>
</dbReference>
<proteinExistence type="inferred from homology"/>
<dbReference type="PRINTS" id="PR00508">
    <property type="entry name" value="S21N4MTFRASE"/>
</dbReference>
<keyword evidence="7" id="KW-1185">Reference proteome</keyword>
<dbReference type="Pfam" id="PF01555">
    <property type="entry name" value="N6_N4_Mtase"/>
    <property type="match status" value="1"/>
</dbReference>
<dbReference type="InterPro" id="IPR002941">
    <property type="entry name" value="DNA_methylase_N4/N6"/>
</dbReference>
<dbReference type="InterPro" id="IPR002052">
    <property type="entry name" value="DNA_methylase_N6_adenine_CS"/>
</dbReference>
<dbReference type="GO" id="GO:0009007">
    <property type="term" value="F:site-specific DNA-methyltransferase (adenine-specific) activity"/>
    <property type="evidence" value="ECO:0007669"/>
    <property type="project" value="TreeGrafter"/>
</dbReference>
<evidence type="ECO:0000256" key="3">
    <source>
        <dbReference type="ARBA" id="ARBA00022679"/>
    </source>
</evidence>
<evidence type="ECO:0000259" key="5">
    <source>
        <dbReference type="Pfam" id="PF01555"/>
    </source>
</evidence>
<gene>
    <name evidence="6" type="primary">39</name>
    <name evidence="6" type="ORF">SEA_EMIROSE_39</name>
</gene>
<evidence type="ECO:0000256" key="1">
    <source>
        <dbReference type="ARBA" id="ARBA00006594"/>
    </source>
</evidence>
<evidence type="ECO:0000256" key="4">
    <source>
        <dbReference type="SAM" id="MobiDB-lite"/>
    </source>
</evidence>
<keyword evidence="2" id="KW-0489">Methyltransferase</keyword>
<feature type="domain" description="DNA methylase N-4/N-6" evidence="5">
    <location>
        <begin position="37"/>
        <end position="388"/>
    </location>
</feature>
<dbReference type="SUPFAM" id="SSF53335">
    <property type="entry name" value="S-adenosyl-L-methionine-dependent methyltransferases"/>
    <property type="match status" value="1"/>
</dbReference>